<reference evidence="1 2" key="1">
    <citation type="submission" date="2014-04" db="EMBL/GenBank/DDBJ databases">
        <authorList>
            <consortium name="DOE Joint Genome Institute"/>
            <person name="Kuo A."/>
            <person name="Kohler A."/>
            <person name="Costa M.D."/>
            <person name="Nagy L.G."/>
            <person name="Floudas D."/>
            <person name="Copeland A."/>
            <person name="Barry K.W."/>
            <person name="Cichocki N."/>
            <person name="Veneault-Fourrey C."/>
            <person name="LaButti K."/>
            <person name="Lindquist E.A."/>
            <person name="Lipzen A."/>
            <person name="Lundell T."/>
            <person name="Morin E."/>
            <person name="Murat C."/>
            <person name="Sun H."/>
            <person name="Tunlid A."/>
            <person name="Henrissat B."/>
            <person name="Grigoriev I.V."/>
            <person name="Hibbett D.S."/>
            <person name="Martin F."/>
            <person name="Nordberg H.P."/>
            <person name="Cantor M.N."/>
            <person name="Hua S.X."/>
        </authorList>
    </citation>
    <scope>NUCLEOTIDE SEQUENCE [LARGE SCALE GENOMIC DNA]</scope>
    <source>
        <strain evidence="1 2">Marx 270</strain>
    </source>
</reference>
<protein>
    <submittedName>
        <fullName evidence="1">Uncharacterized protein</fullName>
    </submittedName>
</protein>
<reference evidence="2" key="2">
    <citation type="submission" date="2015-01" db="EMBL/GenBank/DDBJ databases">
        <title>Evolutionary Origins and Diversification of the Mycorrhizal Mutualists.</title>
        <authorList>
            <consortium name="DOE Joint Genome Institute"/>
            <consortium name="Mycorrhizal Genomics Consortium"/>
            <person name="Kohler A."/>
            <person name="Kuo A."/>
            <person name="Nagy L.G."/>
            <person name="Floudas D."/>
            <person name="Copeland A."/>
            <person name="Barry K.W."/>
            <person name="Cichocki N."/>
            <person name="Veneault-Fourrey C."/>
            <person name="LaButti K."/>
            <person name="Lindquist E.A."/>
            <person name="Lipzen A."/>
            <person name="Lundell T."/>
            <person name="Morin E."/>
            <person name="Murat C."/>
            <person name="Riley R."/>
            <person name="Ohm R."/>
            <person name="Sun H."/>
            <person name="Tunlid A."/>
            <person name="Henrissat B."/>
            <person name="Grigoriev I.V."/>
            <person name="Hibbett D.S."/>
            <person name="Martin F."/>
        </authorList>
    </citation>
    <scope>NUCLEOTIDE SEQUENCE [LARGE SCALE GENOMIC DNA]</scope>
    <source>
        <strain evidence="2">Marx 270</strain>
    </source>
</reference>
<evidence type="ECO:0000313" key="1">
    <source>
        <dbReference type="EMBL" id="KIO11055.1"/>
    </source>
</evidence>
<dbReference type="InParanoid" id="A0A0C3PBH9"/>
<dbReference type="HOGENOM" id="CLU_2574857_0_0_1"/>
<gene>
    <name evidence="1" type="ORF">M404DRAFT_831004</name>
</gene>
<dbReference type="EMBL" id="KN831950">
    <property type="protein sequence ID" value="KIO11055.1"/>
    <property type="molecule type" value="Genomic_DNA"/>
</dbReference>
<accession>A0A0C3PBH9</accession>
<evidence type="ECO:0000313" key="2">
    <source>
        <dbReference type="Proteomes" id="UP000054217"/>
    </source>
</evidence>
<keyword evidence="2" id="KW-1185">Reference proteome</keyword>
<dbReference type="Proteomes" id="UP000054217">
    <property type="component" value="Unassembled WGS sequence"/>
</dbReference>
<proteinExistence type="predicted"/>
<organism evidence="1 2">
    <name type="scientific">Pisolithus tinctorius Marx 270</name>
    <dbReference type="NCBI Taxonomy" id="870435"/>
    <lineage>
        <taxon>Eukaryota</taxon>
        <taxon>Fungi</taxon>
        <taxon>Dikarya</taxon>
        <taxon>Basidiomycota</taxon>
        <taxon>Agaricomycotina</taxon>
        <taxon>Agaricomycetes</taxon>
        <taxon>Agaricomycetidae</taxon>
        <taxon>Boletales</taxon>
        <taxon>Sclerodermatineae</taxon>
        <taxon>Pisolithaceae</taxon>
        <taxon>Pisolithus</taxon>
    </lineage>
</organism>
<name>A0A0C3PBH9_PISTI</name>
<dbReference type="AlphaFoldDB" id="A0A0C3PBH9"/>
<sequence>MLGPEPTDACSNCLSSLAKLQPVYCFCVIKSCMHMYCSVLTKHAKMRTTRQKHSSPKSESRATEIKHIKYIPFGRSRRVVP</sequence>